<dbReference type="PANTHER" id="PTHR43617">
    <property type="entry name" value="L-AMINO ACID N-ACETYLTRANSFERASE"/>
    <property type="match status" value="1"/>
</dbReference>
<organism evidence="2 4">
    <name type="scientific">Bacillus canaveralius</name>
    <dbReference type="NCBI Taxonomy" id="1403243"/>
    <lineage>
        <taxon>Bacteria</taxon>
        <taxon>Bacillati</taxon>
        <taxon>Bacillota</taxon>
        <taxon>Bacilli</taxon>
        <taxon>Bacillales</taxon>
        <taxon>Bacillaceae</taxon>
        <taxon>Bacillus</taxon>
    </lineage>
</organism>
<dbReference type="Proteomes" id="UP000234951">
    <property type="component" value="Unassembled WGS sequence"/>
</dbReference>
<accession>A0A2N5GJ60</accession>
<evidence type="ECO:0000259" key="1">
    <source>
        <dbReference type="PROSITE" id="PS51186"/>
    </source>
</evidence>
<comment type="caution">
    <text evidence="2">The sequence shown here is derived from an EMBL/GenBank/DDBJ whole genome shotgun (WGS) entry which is preliminary data.</text>
</comment>
<sequence>MNIRIATAADIERIMEFVIHTVELMNQEGNDQWSDTYPHKDDFLADCKAGSLYVAEKDGRVIGSITIDRQEPPEYKQAHWRSDQDSFVFHRLAVDPDVRGAGIASKLMSFSESYALEKGVFYLKTDTYSLNKKAQLLFEKNEFVKVGEMKFPERDQPFYCYDKFLSRMK</sequence>
<dbReference type="EMBL" id="PGVA01000041">
    <property type="protein sequence ID" value="PLR81092.1"/>
    <property type="molecule type" value="Genomic_DNA"/>
</dbReference>
<reference evidence="3 5" key="2">
    <citation type="submission" date="2017-12" db="EMBL/GenBank/DDBJ databases">
        <title>Comparative Functional Genomics of Dry Heat Resistant strains isolated from the Viking Spacecraft.</title>
        <authorList>
            <person name="Seuylemezian A."/>
            <person name="Cooper K."/>
            <person name="Vaishampayan P."/>
        </authorList>
    </citation>
    <scope>NUCLEOTIDE SEQUENCE [LARGE SCALE GENOMIC DNA]</scope>
    <source>
        <strain evidence="3 5">ATCC 29669</strain>
    </source>
</reference>
<evidence type="ECO:0000313" key="5">
    <source>
        <dbReference type="Proteomes" id="UP000235114"/>
    </source>
</evidence>
<evidence type="ECO:0000313" key="2">
    <source>
        <dbReference type="EMBL" id="PLR81092.1"/>
    </source>
</evidence>
<dbReference type="InterPro" id="IPR050276">
    <property type="entry name" value="MshD_Acetyltransferase"/>
</dbReference>
<dbReference type="Proteomes" id="UP000235114">
    <property type="component" value="Unassembled WGS sequence"/>
</dbReference>
<keyword evidence="5" id="KW-1185">Reference proteome</keyword>
<proteinExistence type="predicted"/>
<feature type="domain" description="N-acetyltransferase" evidence="1">
    <location>
        <begin position="1"/>
        <end position="166"/>
    </location>
</feature>
<dbReference type="PROSITE" id="PS51186">
    <property type="entry name" value="GNAT"/>
    <property type="match status" value="1"/>
</dbReference>
<dbReference type="Gene3D" id="3.40.630.30">
    <property type="match status" value="1"/>
</dbReference>
<keyword evidence="2" id="KW-0808">Transferase</keyword>
<dbReference type="EMBL" id="PGVD01000019">
    <property type="protein sequence ID" value="PLR99041.1"/>
    <property type="molecule type" value="Genomic_DNA"/>
</dbReference>
<dbReference type="PANTHER" id="PTHR43617:SF22">
    <property type="entry name" value="L-AMINO ACID N-ACETYLTRANSFERASE AAAT"/>
    <property type="match status" value="1"/>
</dbReference>
<protein>
    <submittedName>
        <fullName evidence="2">GNAT family N-acetyltransferase</fullName>
    </submittedName>
</protein>
<dbReference type="InterPro" id="IPR000182">
    <property type="entry name" value="GNAT_dom"/>
</dbReference>
<gene>
    <name evidence="2" type="ORF">CU635_16030</name>
    <name evidence="3" type="ORF">CVD25_06920</name>
</gene>
<reference evidence="2 4" key="1">
    <citation type="submission" date="2017-11" db="EMBL/GenBank/DDBJ databases">
        <title>Comparitive Functional Genomics of Dry Heat Resistant strains isolated from the Viking Spacecraft.</title>
        <authorList>
            <person name="Seuylemezian A."/>
            <person name="Cooper K."/>
            <person name="Vaishampayan P."/>
        </authorList>
    </citation>
    <scope>NUCLEOTIDE SEQUENCE [LARGE SCALE GENOMIC DNA]</scope>
    <source>
        <strain evidence="2 4">M4.6</strain>
    </source>
</reference>
<evidence type="ECO:0000313" key="3">
    <source>
        <dbReference type="EMBL" id="PLR99041.1"/>
    </source>
</evidence>
<dbReference type="GO" id="GO:0016747">
    <property type="term" value="F:acyltransferase activity, transferring groups other than amino-acyl groups"/>
    <property type="evidence" value="ECO:0007669"/>
    <property type="project" value="InterPro"/>
</dbReference>
<name>A0A2N5GJ60_9BACI</name>
<dbReference type="OrthoDB" id="9796381at2"/>
<dbReference type="CDD" id="cd04301">
    <property type="entry name" value="NAT_SF"/>
    <property type="match status" value="1"/>
</dbReference>
<dbReference type="Pfam" id="PF00583">
    <property type="entry name" value="Acetyltransf_1"/>
    <property type="match status" value="1"/>
</dbReference>
<evidence type="ECO:0000313" key="4">
    <source>
        <dbReference type="Proteomes" id="UP000234951"/>
    </source>
</evidence>
<dbReference type="InterPro" id="IPR016181">
    <property type="entry name" value="Acyl_CoA_acyltransferase"/>
</dbReference>
<dbReference type="SUPFAM" id="SSF55729">
    <property type="entry name" value="Acyl-CoA N-acyltransferases (Nat)"/>
    <property type="match status" value="1"/>
</dbReference>
<dbReference type="AlphaFoldDB" id="A0A2N5GJ60"/>